<dbReference type="AlphaFoldDB" id="A0AAJ0D523"/>
<gene>
    <name evidence="2" type="ORF">LTR09_012335</name>
</gene>
<reference evidence="2" key="1">
    <citation type="submission" date="2023-04" db="EMBL/GenBank/DDBJ databases">
        <title>Black Yeasts Isolated from many extreme environments.</title>
        <authorList>
            <person name="Coleine C."/>
            <person name="Stajich J.E."/>
            <person name="Selbmann L."/>
        </authorList>
    </citation>
    <scope>NUCLEOTIDE SEQUENCE</scope>
    <source>
        <strain evidence="2">CCFEE 5312</strain>
    </source>
</reference>
<sequence>MSGSNTSGGSGGKRTTPPSGERRSQTNRSSAPPDNRRGGAPAGPNASAVNINYRPSGFTPINAPATEYPYGRPGAPYAMTHGGWRAGAEGSPQSFANPLTLETRNLSGTGPASPRFSPQAPNPSPLSNPNSMVKAQRALGLESLKPVSDAEKKPYWAYNLDETNVSSKDLLVVPNLPEQVMPRPDLRRHICRECIRRWGLDALPASSSCSCASPSDKCGNCKSSKSNPKCDAGYPAEFNRTLNMVEWYRQRAIRDDGADPFRVATRQSEFRAYCKSFTTRLRAVVEEVENDYDNSISKWRAARRASFEKNSRSFKDRMGISGSMEPSNIVSNREMELGAVRSMTNQEKRLAYYGRAAM</sequence>
<dbReference type="EMBL" id="JAWDJX010000111">
    <property type="protein sequence ID" value="KAK3046151.1"/>
    <property type="molecule type" value="Genomic_DNA"/>
</dbReference>
<evidence type="ECO:0000313" key="2">
    <source>
        <dbReference type="EMBL" id="KAK3046151.1"/>
    </source>
</evidence>
<feature type="compositionally biased region" description="Gly residues" evidence="1">
    <location>
        <begin position="1"/>
        <end position="12"/>
    </location>
</feature>
<accession>A0AAJ0D523</accession>
<keyword evidence="3" id="KW-1185">Reference proteome</keyword>
<evidence type="ECO:0000313" key="3">
    <source>
        <dbReference type="Proteomes" id="UP001271007"/>
    </source>
</evidence>
<protein>
    <submittedName>
        <fullName evidence="2">Uncharacterized protein</fullName>
    </submittedName>
</protein>
<comment type="caution">
    <text evidence="2">The sequence shown here is derived from an EMBL/GenBank/DDBJ whole genome shotgun (WGS) entry which is preliminary data.</text>
</comment>
<organism evidence="2 3">
    <name type="scientific">Extremus antarcticus</name>
    <dbReference type="NCBI Taxonomy" id="702011"/>
    <lineage>
        <taxon>Eukaryota</taxon>
        <taxon>Fungi</taxon>
        <taxon>Dikarya</taxon>
        <taxon>Ascomycota</taxon>
        <taxon>Pezizomycotina</taxon>
        <taxon>Dothideomycetes</taxon>
        <taxon>Dothideomycetidae</taxon>
        <taxon>Mycosphaerellales</taxon>
        <taxon>Extremaceae</taxon>
        <taxon>Extremus</taxon>
    </lineage>
</organism>
<evidence type="ECO:0000256" key="1">
    <source>
        <dbReference type="SAM" id="MobiDB-lite"/>
    </source>
</evidence>
<dbReference type="Proteomes" id="UP001271007">
    <property type="component" value="Unassembled WGS sequence"/>
</dbReference>
<name>A0AAJ0D523_9PEZI</name>
<proteinExistence type="predicted"/>
<feature type="region of interest" description="Disordered" evidence="1">
    <location>
        <begin position="102"/>
        <end position="131"/>
    </location>
</feature>
<feature type="region of interest" description="Disordered" evidence="1">
    <location>
        <begin position="1"/>
        <end position="59"/>
    </location>
</feature>